<feature type="transmembrane region" description="Helical" evidence="1">
    <location>
        <begin position="277"/>
        <end position="296"/>
    </location>
</feature>
<feature type="domain" description="Glycosyltransferase 2-like" evidence="2">
    <location>
        <begin position="15"/>
        <end position="140"/>
    </location>
</feature>
<dbReference type="EMBL" id="LBWA01000030">
    <property type="protein sequence ID" value="KKQ96480.1"/>
    <property type="molecule type" value="Genomic_DNA"/>
</dbReference>
<organism evidence="3 4">
    <name type="scientific">Candidatus Woesebacteria bacterium GW2011_GWA1_39_12</name>
    <dbReference type="NCBI Taxonomy" id="1618549"/>
    <lineage>
        <taxon>Bacteria</taxon>
        <taxon>Candidatus Woeseibacteriota</taxon>
    </lineage>
</organism>
<evidence type="ECO:0000313" key="3">
    <source>
        <dbReference type="EMBL" id="KKQ96480.1"/>
    </source>
</evidence>
<evidence type="ECO:0000259" key="2">
    <source>
        <dbReference type="Pfam" id="PF00535"/>
    </source>
</evidence>
<dbReference type="InterPro" id="IPR001173">
    <property type="entry name" value="Glyco_trans_2-like"/>
</dbReference>
<dbReference type="PANTHER" id="PTHR43630">
    <property type="entry name" value="POLY-BETA-1,6-N-ACETYL-D-GLUCOSAMINE SYNTHASE"/>
    <property type="match status" value="1"/>
</dbReference>
<dbReference type="SUPFAM" id="SSF53448">
    <property type="entry name" value="Nucleotide-diphospho-sugar transferases"/>
    <property type="match status" value="1"/>
</dbReference>
<dbReference type="Proteomes" id="UP000034325">
    <property type="component" value="Unassembled WGS sequence"/>
</dbReference>
<dbReference type="Pfam" id="PF00535">
    <property type="entry name" value="Glycos_transf_2"/>
    <property type="match status" value="1"/>
</dbReference>
<evidence type="ECO:0000313" key="4">
    <source>
        <dbReference type="Proteomes" id="UP000034325"/>
    </source>
</evidence>
<dbReference type="InterPro" id="IPR029044">
    <property type="entry name" value="Nucleotide-diphossugar_trans"/>
</dbReference>
<keyword evidence="1" id="KW-0472">Membrane</keyword>
<name>A0A0G0M836_9BACT</name>
<gene>
    <name evidence="3" type="ORF">UT23_C0030G0005</name>
</gene>
<dbReference type="AlphaFoldDB" id="A0A0G0M836"/>
<keyword evidence="1" id="KW-1133">Transmembrane helix</keyword>
<sequence>MSKQSLAKSKFCNLSVVLATRNEESNISAVLESVKSIADEIVVVDEKSQDRTREIAKKYGARVYEVEHEPIFHKTKQKALNKAKFDWILQLDADERVTPKLAKEIKDVIDMPTAKILARRPGDNKKWALFQKHQKIIEKRDGHVGRPTGEVVAFFLPRKNIFLGKPLVHAGVYPDPAIRLIKNGKAHFPAKSVHEIMQIDGEVAWLFNDLEHYDSPTFSRYLERANRYTSLTAMEFEQKKSSKNIIVLFFYSFVKPIMVFLMLYVRHKGFLDGVRGFIWSAFSALHFPLAYFKYWVGETK</sequence>
<dbReference type="Gene3D" id="3.90.550.10">
    <property type="entry name" value="Spore Coat Polysaccharide Biosynthesis Protein SpsA, Chain A"/>
    <property type="match status" value="1"/>
</dbReference>
<protein>
    <submittedName>
        <fullName evidence="3">Glycosyl transferase, family 2</fullName>
    </submittedName>
</protein>
<comment type="caution">
    <text evidence="3">The sequence shown here is derived from an EMBL/GenBank/DDBJ whole genome shotgun (WGS) entry which is preliminary data.</text>
</comment>
<accession>A0A0G0M836</accession>
<proteinExistence type="predicted"/>
<evidence type="ECO:0000256" key="1">
    <source>
        <dbReference type="SAM" id="Phobius"/>
    </source>
</evidence>
<keyword evidence="1" id="KW-0812">Transmembrane</keyword>
<reference evidence="3 4" key="1">
    <citation type="journal article" date="2015" name="Nature">
        <title>rRNA introns, odd ribosomes, and small enigmatic genomes across a large radiation of phyla.</title>
        <authorList>
            <person name="Brown C.T."/>
            <person name="Hug L.A."/>
            <person name="Thomas B.C."/>
            <person name="Sharon I."/>
            <person name="Castelle C.J."/>
            <person name="Singh A."/>
            <person name="Wilkins M.J."/>
            <person name="Williams K.H."/>
            <person name="Banfield J.F."/>
        </authorList>
    </citation>
    <scope>NUCLEOTIDE SEQUENCE [LARGE SCALE GENOMIC DNA]</scope>
</reference>
<dbReference type="PANTHER" id="PTHR43630:SF2">
    <property type="entry name" value="GLYCOSYLTRANSFERASE"/>
    <property type="match status" value="1"/>
</dbReference>
<dbReference type="GO" id="GO:0016740">
    <property type="term" value="F:transferase activity"/>
    <property type="evidence" value="ECO:0007669"/>
    <property type="project" value="UniProtKB-KW"/>
</dbReference>
<keyword evidence="3" id="KW-0808">Transferase</keyword>
<feature type="transmembrane region" description="Helical" evidence="1">
    <location>
        <begin position="245"/>
        <end position="265"/>
    </location>
</feature>
<dbReference type="CDD" id="cd02511">
    <property type="entry name" value="Beta4Glucosyltransferase"/>
    <property type="match status" value="1"/>
</dbReference>